<dbReference type="CDD" id="cd01647">
    <property type="entry name" value="RT_LTR"/>
    <property type="match status" value="1"/>
</dbReference>
<dbReference type="SUPFAM" id="SSF56672">
    <property type="entry name" value="DNA/RNA polymerases"/>
    <property type="match status" value="1"/>
</dbReference>
<evidence type="ECO:0000313" key="3">
    <source>
        <dbReference type="Proteomes" id="UP000252519"/>
    </source>
</evidence>
<dbReference type="InterPro" id="IPR043128">
    <property type="entry name" value="Rev_trsase/Diguanyl_cyclase"/>
</dbReference>
<dbReference type="EMBL" id="JOJR01015633">
    <property type="protein sequence ID" value="RCN24913.1"/>
    <property type="molecule type" value="Genomic_DNA"/>
</dbReference>
<comment type="caution">
    <text evidence="2">The sequence shown here is derived from an EMBL/GenBank/DDBJ whole genome shotgun (WGS) entry which is preliminary data.</text>
</comment>
<feature type="domain" description="Reverse transcriptase" evidence="1">
    <location>
        <begin position="293"/>
        <end position="463"/>
    </location>
</feature>
<feature type="non-terminal residue" evidence="2">
    <location>
        <position position="463"/>
    </location>
</feature>
<keyword evidence="2" id="KW-0808">Transferase</keyword>
<dbReference type="InterPro" id="IPR043502">
    <property type="entry name" value="DNA/RNA_pol_sf"/>
</dbReference>
<accession>A0A368EYT8</accession>
<sequence>MISIVPVGVLAEAQDRGVDVDALKLIDKSRLKPVFDASNNAMKFFGAVYIDVELEGGEKETVAFHISSGPEDELLIGTNALKKLGVEVKVAKRTEKQKAVELLEDVGQRVAVARRVYIPPYDSALVEVQCKGESENVADRVIWPSKSGFASGVFKVVQQQTQLPVFNSSDEPMILKEGEDIGHWGTDKWHENVEEVSQLKWDGDDTGMTEDERREKLFELISRNAEPNILEYEIKEILEQFAGSFAVSDKELTQTDLVKMTINTGNSPPVKLKARPVPLGVRQKLKELLADLLKRNIIEKSSSEWAFPIVLVEKKDGSIRLCVDYRELNKRIKLDAYPLPSIEALLQSLGGKRFFSTLDLCSGYWQIPLADDAKEKSAFTTPEGLFQFRVTPFGLSTSPPVFQRLMDTVLGDLLGKEVFCYIDDIMVCTETKERHLELLKEVFSRIQKAGLRLKAQKCILLRE</sequence>
<dbReference type="PANTHER" id="PTHR24559">
    <property type="entry name" value="TRANSPOSON TY3-I GAG-POL POLYPROTEIN"/>
    <property type="match status" value="1"/>
</dbReference>
<dbReference type="AlphaFoldDB" id="A0A368EYT8"/>
<dbReference type="GO" id="GO:0003964">
    <property type="term" value="F:RNA-directed DNA polymerase activity"/>
    <property type="evidence" value="ECO:0007669"/>
    <property type="project" value="UniProtKB-KW"/>
</dbReference>
<keyword evidence="3" id="KW-1185">Reference proteome</keyword>
<dbReference type="InterPro" id="IPR000477">
    <property type="entry name" value="RT_dom"/>
</dbReference>
<dbReference type="PROSITE" id="PS50878">
    <property type="entry name" value="RT_POL"/>
    <property type="match status" value="1"/>
</dbReference>
<reference evidence="2 3" key="1">
    <citation type="submission" date="2014-10" db="EMBL/GenBank/DDBJ databases">
        <title>Draft genome of the hookworm Ancylostoma caninum.</title>
        <authorList>
            <person name="Mitreva M."/>
        </authorList>
    </citation>
    <scope>NUCLEOTIDE SEQUENCE [LARGE SCALE GENOMIC DNA]</scope>
    <source>
        <strain evidence="2 3">Baltimore</strain>
    </source>
</reference>
<dbReference type="PANTHER" id="PTHR24559:SF444">
    <property type="entry name" value="REVERSE TRANSCRIPTASE DOMAIN-CONTAINING PROTEIN"/>
    <property type="match status" value="1"/>
</dbReference>
<proteinExistence type="predicted"/>
<dbReference type="Proteomes" id="UP000252519">
    <property type="component" value="Unassembled WGS sequence"/>
</dbReference>
<keyword evidence="2" id="KW-0548">Nucleotidyltransferase</keyword>
<dbReference type="Gene3D" id="3.30.70.270">
    <property type="match status" value="1"/>
</dbReference>
<dbReference type="STRING" id="29170.A0A368EYT8"/>
<keyword evidence="2" id="KW-0695">RNA-directed DNA polymerase</keyword>
<evidence type="ECO:0000259" key="1">
    <source>
        <dbReference type="PROSITE" id="PS50878"/>
    </source>
</evidence>
<protein>
    <submittedName>
        <fullName evidence="2">Reverse transcriptase</fullName>
    </submittedName>
</protein>
<dbReference type="Pfam" id="PF00078">
    <property type="entry name" value="RVT_1"/>
    <property type="match status" value="1"/>
</dbReference>
<gene>
    <name evidence="2" type="ORF">ANCCAN_29381</name>
</gene>
<name>A0A368EYT8_ANCCA</name>
<dbReference type="InterPro" id="IPR053134">
    <property type="entry name" value="RNA-dir_DNA_polymerase"/>
</dbReference>
<evidence type="ECO:0000313" key="2">
    <source>
        <dbReference type="EMBL" id="RCN24913.1"/>
    </source>
</evidence>
<dbReference type="Gene3D" id="3.10.10.10">
    <property type="entry name" value="HIV Type 1 Reverse Transcriptase, subunit A, domain 1"/>
    <property type="match status" value="1"/>
</dbReference>
<organism evidence="2 3">
    <name type="scientific">Ancylostoma caninum</name>
    <name type="common">Dog hookworm</name>
    <dbReference type="NCBI Taxonomy" id="29170"/>
    <lineage>
        <taxon>Eukaryota</taxon>
        <taxon>Metazoa</taxon>
        <taxon>Ecdysozoa</taxon>
        <taxon>Nematoda</taxon>
        <taxon>Chromadorea</taxon>
        <taxon>Rhabditida</taxon>
        <taxon>Rhabditina</taxon>
        <taxon>Rhabditomorpha</taxon>
        <taxon>Strongyloidea</taxon>
        <taxon>Ancylostomatidae</taxon>
        <taxon>Ancylostomatinae</taxon>
        <taxon>Ancylostoma</taxon>
    </lineage>
</organism>
<dbReference type="OrthoDB" id="5865526at2759"/>